<feature type="compositionally biased region" description="Polar residues" evidence="1">
    <location>
        <begin position="652"/>
        <end position="665"/>
    </location>
</feature>
<dbReference type="EMBL" id="LXJU01000027">
    <property type="protein sequence ID" value="OGE48634.1"/>
    <property type="molecule type" value="Genomic_DNA"/>
</dbReference>
<proteinExistence type="predicted"/>
<gene>
    <name evidence="3" type="ORF">PENARI_c027G11645</name>
</gene>
<accession>A0A1F5L5Y8</accession>
<dbReference type="Proteomes" id="UP000177622">
    <property type="component" value="Unassembled WGS sequence"/>
</dbReference>
<name>A0A1F5L5Y8_PENAI</name>
<feature type="compositionally biased region" description="Polar residues" evidence="1">
    <location>
        <begin position="673"/>
        <end position="688"/>
    </location>
</feature>
<feature type="compositionally biased region" description="Polar residues" evidence="1">
    <location>
        <begin position="587"/>
        <end position="596"/>
    </location>
</feature>
<feature type="chain" id="PRO_5009519279" description="RRM domain-containing protein" evidence="2">
    <location>
        <begin position="17"/>
        <end position="930"/>
    </location>
</feature>
<keyword evidence="4" id="KW-1185">Reference proteome</keyword>
<feature type="region of interest" description="Disordered" evidence="1">
    <location>
        <begin position="576"/>
        <end position="596"/>
    </location>
</feature>
<feature type="region of interest" description="Disordered" evidence="1">
    <location>
        <begin position="825"/>
        <end position="930"/>
    </location>
</feature>
<evidence type="ECO:0008006" key="5">
    <source>
        <dbReference type="Google" id="ProtNLM"/>
    </source>
</evidence>
<dbReference type="STRING" id="1835702.A0A1F5L5Y8"/>
<organism evidence="3 4">
    <name type="scientific">Penicillium arizonense</name>
    <dbReference type="NCBI Taxonomy" id="1835702"/>
    <lineage>
        <taxon>Eukaryota</taxon>
        <taxon>Fungi</taxon>
        <taxon>Dikarya</taxon>
        <taxon>Ascomycota</taxon>
        <taxon>Pezizomycotina</taxon>
        <taxon>Eurotiomycetes</taxon>
        <taxon>Eurotiomycetidae</taxon>
        <taxon>Eurotiales</taxon>
        <taxon>Aspergillaceae</taxon>
        <taxon>Penicillium</taxon>
    </lineage>
</organism>
<dbReference type="InterPro" id="IPR012677">
    <property type="entry name" value="Nucleotide-bd_a/b_plait_sf"/>
</dbReference>
<feature type="signal peptide" evidence="2">
    <location>
        <begin position="1"/>
        <end position="16"/>
    </location>
</feature>
<feature type="region of interest" description="Disordered" evidence="1">
    <location>
        <begin position="643"/>
        <end position="750"/>
    </location>
</feature>
<dbReference type="GeneID" id="34580873"/>
<feature type="compositionally biased region" description="Low complexity" evidence="1">
    <location>
        <begin position="828"/>
        <end position="839"/>
    </location>
</feature>
<keyword evidence="2" id="KW-0732">Signal</keyword>
<protein>
    <recommendedName>
        <fullName evidence="5">RRM domain-containing protein</fullName>
    </recommendedName>
</protein>
<evidence type="ECO:0000313" key="3">
    <source>
        <dbReference type="EMBL" id="OGE48634.1"/>
    </source>
</evidence>
<dbReference type="AlphaFoldDB" id="A0A1F5L5Y8"/>
<dbReference type="Gene3D" id="3.30.70.330">
    <property type="match status" value="1"/>
</dbReference>
<dbReference type="RefSeq" id="XP_022484089.1">
    <property type="nucleotide sequence ID" value="XM_022636139.1"/>
</dbReference>
<evidence type="ECO:0000256" key="2">
    <source>
        <dbReference type="SAM" id="SignalP"/>
    </source>
</evidence>
<dbReference type="OrthoDB" id="336240at2759"/>
<reference evidence="3 4" key="1">
    <citation type="journal article" date="2016" name="Sci. Rep.">
        <title>Penicillium arizonense, a new, genome sequenced fungal species, reveals a high chemical diversity in secreted metabolites.</title>
        <authorList>
            <person name="Grijseels S."/>
            <person name="Nielsen J.C."/>
            <person name="Randelovic M."/>
            <person name="Nielsen J."/>
            <person name="Nielsen K.F."/>
            <person name="Workman M."/>
            <person name="Frisvad J.C."/>
        </authorList>
    </citation>
    <scope>NUCLEOTIDE SEQUENCE [LARGE SCALE GENOMIC DNA]</scope>
    <source>
        <strain evidence="3 4">CBS 141311</strain>
    </source>
</reference>
<evidence type="ECO:0000313" key="4">
    <source>
        <dbReference type="Proteomes" id="UP000177622"/>
    </source>
</evidence>
<feature type="compositionally biased region" description="Basic and acidic residues" evidence="1">
    <location>
        <begin position="916"/>
        <end position="930"/>
    </location>
</feature>
<comment type="caution">
    <text evidence="3">The sequence shown here is derived from an EMBL/GenBank/DDBJ whole genome shotgun (WGS) entry which is preliminary data.</text>
</comment>
<sequence length="930" mass="106184">MWFIWILSLIIEWLRAALRLRIYQDNFSDDEPGNEPDIETSHTSNCCCALFQCLRFSRGYEIEEEQRMLDAQELHILHWRTEPRPPVKVLTRFGGDGAEEEEPSFSKLERVTDLTVWDLVSEDSQSWYPLHPYSPPLSPSPLHPTSHLFRSFLSPTPPLLRPLHQLLFPTPVPVPLTQTPLYHVSGVFRIVDLTLLQRSSIYDLLKDAQIPFIATVDVVKPSPFGVVLVSNIPYGVTREEATHFLGPDYQYLANHNGACPIHIMMERSTGKTMDCYFEFITQEIAERVAARLKVAYDARSAPKMGSRHVEVELSSQNALLKALFPLAKCIAWENGSPVLLENVDKWSTGFDGFLTDEELFCLGRHSDAPHRSAFASKVPQRCYESIITTIWKFPWYATGMYTIHTRNQVFDLLKKMVDNLRNHLQKTTHTVGLDQRLLRELAWCGVLCPGFNPRQKYSIAYKSGLDEFDNVLDHDWCLYFSFDTLNYADDHPLQVYQSYAFLVSKGSVSSTEVAGLHNRHTHPKTRRLFGRYFFQWEDEPCKNMLFKDAVDYEMCILRQFIITGFRDYHEIPRHDSDYSIGAPPDSPTTSERSIDSQRTISALPPTALAHPALANRELMLIPAPARSRRQLSLGQAIFDQGTPSALEHTNESGKSQTPFQRQESSPDARFSLQLFTSGHQQASESGSLQPRPRRHMSSPEQARIIDEWDPPIPKQLTDSDSSQIDDDGSSSLSPPSTPRPAPATLNYTDFNFRRPTSTKQTHFTRQSMRPSEQLDDEVIYDSFDSMSEPHMSKYQNRAEFNREWRFPYEKGAPNIPPPSAIPMHRAMQRPQGPEQAQQPPARPIPLYRTPHHRATSSTYSQAPTYHAPHATAQNIRSHSDPFAPGPYEASSSRSRSDMPSEIPPINTPFFDSVRQGQRERREHHEHGASN</sequence>
<evidence type="ECO:0000256" key="1">
    <source>
        <dbReference type="SAM" id="MobiDB-lite"/>
    </source>
</evidence>